<keyword evidence="7" id="KW-0496">Mitochondrion</keyword>
<keyword evidence="3 7" id="KW-0032">Aminotransferase</keyword>
<dbReference type="Gene3D" id="3.30.1360.120">
    <property type="entry name" value="Probable tRNA modification gtpase trme, domain 1"/>
    <property type="match status" value="1"/>
</dbReference>
<dbReference type="GO" id="GO:0004047">
    <property type="term" value="F:aminomethyltransferase activity"/>
    <property type="evidence" value="ECO:0007669"/>
    <property type="project" value="UniProtKB-EC"/>
</dbReference>
<dbReference type="SUPFAM" id="SSF101790">
    <property type="entry name" value="Aminomethyltransferase beta-barrel domain"/>
    <property type="match status" value="1"/>
</dbReference>
<evidence type="ECO:0000256" key="5">
    <source>
        <dbReference type="ARBA" id="ARBA00031395"/>
    </source>
</evidence>
<dbReference type="PANTHER" id="PTHR43757">
    <property type="entry name" value="AMINOMETHYLTRANSFERASE"/>
    <property type="match status" value="1"/>
</dbReference>
<gene>
    <name evidence="10" type="primary">GCV1</name>
    <name evidence="10" type="ORF">Q8F55_000502</name>
</gene>
<evidence type="ECO:0000259" key="9">
    <source>
        <dbReference type="Pfam" id="PF08669"/>
    </source>
</evidence>
<sequence length="429" mass="46037">MLAARSSRAALERLAAAPTTGRLVLRGFATSRAQAEKVGLPPLAPTHAQLKRTPLYDFNVKNGGKMVPFAGWDMPLSYGDVGQVAAHKHVRESAGLFDVSHMVQHEFTGAGAQDFLLSLTPTSLDKLANNTSSLSVLLNDEGGIIDDTVMTKQAEDGSRWYVVTNAGRADEDIAHLDAKIGAWNAEHKDKPVNWKILEGYGLVALQGPKAADVLQQLTGADLSQLKFGGSLYAEIGKDKVRCHIARGGYTGEDGFEVSIPPAHAVSVTEEITANPDVWLIGLGARDSLRLEAGMCLYGHDLDESVSPVEGALAWLIGKDRRTPETANFPGSSRILAELGKPGPARRRVGFTIAGSPAREGSKIFDAEGKEEIGVVTSGIPSPTLGTNVAMGYVKNGHHKKNTKVQIEVRKKLREATVTPMPFVPTKYYK</sequence>
<dbReference type="InterPro" id="IPR013977">
    <property type="entry name" value="GcvT_C"/>
</dbReference>
<name>A0ABR3QDF5_9TREE</name>
<dbReference type="NCBIfam" id="TIGR00528">
    <property type="entry name" value="gcvT"/>
    <property type="match status" value="1"/>
</dbReference>
<dbReference type="Gene3D" id="4.10.1250.10">
    <property type="entry name" value="Aminomethyltransferase fragment"/>
    <property type="match status" value="1"/>
</dbReference>
<feature type="domain" description="Aminomethyltransferase C-terminal" evidence="9">
    <location>
        <begin position="345"/>
        <end position="423"/>
    </location>
</feature>
<comment type="function">
    <text evidence="7">The glycine cleavage system catalyzes the degradation of glycine.</text>
</comment>
<dbReference type="GeneID" id="95981545"/>
<evidence type="ECO:0000256" key="2">
    <source>
        <dbReference type="ARBA" id="ARBA00012616"/>
    </source>
</evidence>
<evidence type="ECO:0000259" key="8">
    <source>
        <dbReference type="Pfam" id="PF01571"/>
    </source>
</evidence>
<dbReference type="Pfam" id="PF08669">
    <property type="entry name" value="GCV_T_C"/>
    <property type="match status" value="1"/>
</dbReference>
<comment type="subunit">
    <text evidence="7">The glycine cleavage system is composed of four proteins: P, T, L and H.</text>
</comment>
<protein>
    <recommendedName>
        <fullName evidence="2 7">Aminomethyltransferase</fullName>
        <ecNumber evidence="2 7">2.1.2.10</ecNumber>
    </recommendedName>
    <alternativeName>
        <fullName evidence="5 7">Glycine cleavage system T protein</fullName>
    </alternativeName>
</protein>
<dbReference type="Gene3D" id="2.40.30.110">
    <property type="entry name" value="Aminomethyltransferase beta-barrel domains"/>
    <property type="match status" value="1"/>
</dbReference>
<dbReference type="Gene3D" id="3.30.70.1400">
    <property type="entry name" value="Aminomethyltransferase beta-barrel domains"/>
    <property type="match status" value="1"/>
</dbReference>
<dbReference type="NCBIfam" id="NF001567">
    <property type="entry name" value="PRK00389.1"/>
    <property type="match status" value="1"/>
</dbReference>
<reference evidence="10 11" key="1">
    <citation type="submission" date="2023-08" db="EMBL/GenBank/DDBJ databases">
        <title>Annotated Genome Sequence of Vanrija albida AlHP1.</title>
        <authorList>
            <person name="Herzog R."/>
        </authorList>
    </citation>
    <scope>NUCLEOTIDE SEQUENCE [LARGE SCALE GENOMIC DNA]</scope>
    <source>
        <strain evidence="10 11">AlHP1</strain>
    </source>
</reference>
<accession>A0ABR3QDF5</accession>
<dbReference type="PANTHER" id="PTHR43757:SF2">
    <property type="entry name" value="AMINOMETHYLTRANSFERASE, MITOCHONDRIAL"/>
    <property type="match status" value="1"/>
</dbReference>
<comment type="caution">
    <text evidence="10">The sequence shown here is derived from an EMBL/GenBank/DDBJ whole genome shotgun (WGS) entry which is preliminary data.</text>
</comment>
<evidence type="ECO:0000256" key="4">
    <source>
        <dbReference type="ARBA" id="ARBA00022679"/>
    </source>
</evidence>
<dbReference type="Pfam" id="PF01571">
    <property type="entry name" value="GCV_T"/>
    <property type="match status" value="1"/>
</dbReference>
<dbReference type="InterPro" id="IPR028896">
    <property type="entry name" value="GcvT/YgfZ/DmdA"/>
</dbReference>
<dbReference type="SUPFAM" id="SSF103025">
    <property type="entry name" value="Folate-binding domain"/>
    <property type="match status" value="1"/>
</dbReference>
<dbReference type="PIRSF" id="PIRSF006487">
    <property type="entry name" value="GcvT"/>
    <property type="match status" value="1"/>
</dbReference>
<dbReference type="InterPro" id="IPR029043">
    <property type="entry name" value="GcvT/YgfZ_C"/>
</dbReference>
<feature type="domain" description="GCVT N-terminal" evidence="8">
    <location>
        <begin position="55"/>
        <end position="319"/>
    </location>
</feature>
<evidence type="ECO:0000256" key="7">
    <source>
        <dbReference type="RuleBase" id="RU003981"/>
    </source>
</evidence>
<keyword evidence="4 7" id="KW-0808">Transferase</keyword>
<dbReference type="InterPro" id="IPR006222">
    <property type="entry name" value="GCVT_N"/>
</dbReference>
<comment type="catalytic activity">
    <reaction evidence="6 7">
        <text>N(6)-[(R)-S(8)-aminomethyldihydrolipoyl]-L-lysyl-[protein] + (6S)-5,6,7,8-tetrahydrofolate = N(6)-[(R)-dihydrolipoyl]-L-lysyl-[protein] + (6R)-5,10-methylene-5,6,7,8-tetrahydrofolate + NH4(+)</text>
        <dbReference type="Rhea" id="RHEA:16945"/>
        <dbReference type="Rhea" id="RHEA-COMP:10475"/>
        <dbReference type="Rhea" id="RHEA-COMP:10492"/>
        <dbReference type="ChEBI" id="CHEBI:15636"/>
        <dbReference type="ChEBI" id="CHEBI:28938"/>
        <dbReference type="ChEBI" id="CHEBI:57453"/>
        <dbReference type="ChEBI" id="CHEBI:83100"/>
        <dbReference type="ChEBI" id="CHEBI:83143"/>
        <dbReference type="EC" id="2.1.2.10"/>
    </reaction>
</comment>
<comment type="subcellular location">
    <subcellularLocation>
        <location evidence="7">Mitochondrion</location>
    </subcellularLocation>
</comment>
<evidence type="ECO:0000256" key="3">
    <source>
        <dbReference type="ARBA" id="ARBA00022576"/>
    </source>
</evidence>
<dbReference type="Proteomes" id="UP001565368">
    <property type="component" value="Unassembled WGS sequence"/>
</dbReference>
<dbReference type="RefSeq" id="XP_069212699.1">
    <property type="nucleotide sequence ID" value="XM_069349155.1"/>
</dbReference>
<comment type="similarity">
    <text evidence="1 7">Belongs to the GcvT family.</text>
</comment>
<evidence type="ECO:0000313" key="10">
    <source>
        <dbReference type="EMBL" id="KAL1412755.1"/>
    </source>
</evidence>
<evidence type="ECO:0000313" key="11">
    <source>
        <dbReference type="Proteomes" id="UP001565368"/>
    </source>
</evidence>
<organism evidence="10 11">
    <name type="scientific">Vanrija albida</name>
    <dbReference type="NCBI Taxonomy" id="181172"/>
    <lineage>
        <taxon>Eukaryota</taxon>
        <taxon>Fungi</taxon>
        <taxon>Dikarya</taxon>
        <taxon>Basidiomycota</taxon>
        <taxon>Agaricomycotina</taxon>
        <taxon>Tremellomycetes</taxon>
        <taxon>Trichosporonales</taxon>
        <taxon>Trichosporonaceae</taxon>
        <taxon>Vanrija</taxon>
    </lineage>
</organism>
<evidence type="ECO:0000256" key="6">
    <source>
        <dbReference type="ARBA" id="ARBA00047665"/>
    </source>
</evidence>
<proteinExistence type="inferred from homology"/>
<dbReference type="EC" id="2.1.2.10" evidence="2 7"/>
<dbReference type="InterPro" id="IPR006223">
    <property type="entry name" value="GcvT"/>
</dbReference>
<keyword evidence="11" id="KW-1185">Reference proteome</keyword>
<dbReference type="EMBL" id="JBBXJM010000001">
    <property type="protein sequence ID" value="KAL1412755.1"/>
    <property type="molecule type" value="Genomic_DNA"/>
</dbReference>
<dbReference type="InterPro" id="IPR027266">
    <property type="entry name" value="TrmE/GcvT-like"/>
</dbReference>
<keyword evidence="7" id="KW-0809">Transit peptide</keyword>
<evidence type="ECO:0000256" key="1">
    <source>
        <dbReference type="ARBA" id="ARBA00008609"/>
    </source>
</evidence>